<dbReference type="PANTHER" id="PTHR33371:SF19">
    <property type="entry name" value="MCE-FAMILY PROTEIN MCE4A"/>
    <property type="match status" value="1"/>
</dbReference>
<dbReference type="Pfam" id="PF02470">
    <property type="entry name" value="MlaD"/>
    <property type="match status" value="1"/>
</dbReference>
<dbReference type="InterPro" id="IPR003399">
    <property type="entry name" value="Mce/MlaD"/>
</dbReference>
<name>A0ABY5E1N1_9ACTN</name>
<feature type="region of interest" description="Disordered" evidence="1">
    <location>
        <begin position="419"/>
        <end position="479"/>
    </location>
</feature>
<evidence type="ECO:0000313" key="4">
    <source>
        <dbReference type="Proteomes" id="UP001056035"/>
    </source>
</evidence>
<dbReference type="PANTHER" id="PTHR33371">
    <property type="entry name" value="INTERMEMBRANE PHOSPHOLIPID TRANSPORT SYSTEM BINDING PROTEIN MLAD-RELATED"/>
    <property type="match status" value="1"/>
</dbReference>
<dbReference type="EMBL" id="CP098502">
    <property type="protein sequence ID" value="UTI66729.1"/>
    <property type="molecule type" value="Genomic_DNA"/>
</dbReference>
<gene>
    <name evidence="3" type="ORF">NBH00_11080</name>
</gene>
<organism evidence="3 4">
    <name type="scientific">Paraconexibacter antarcticus</name>
    <dbReference type="NCBI Taxonomy" id="2949664"/>
    <lineage>
        <taxon>Bacteria</taxon>
        <taxon>Bacillati</taxon>
        <taxon>Actinomycetota</taxon>
        <taxon>Thermoleophilia</taxon>
        <taxon>Solirubrobacterales</taxon>
        <taxon>Paraconexibacteraceae</taxon>
        <taxon>Paraconexibacter</taxon>
    </lineage>
</organism>
<evidence type="ECO:0000256" key="1">
    <source>
        <dbReference type="SAM" id="MobiDB-lite"/>
    </source>
</evidence>
<protein>
    <submittedName>
        <fullName evidence="3">MlaD family protein</fullName>
    </submittedName>
</protein>
<reference evidence="3 4" key="1">
    <citation type="submission" date="2022-06" db="EMBL/GenBank/DDBJ databases">
        <title>Paraconexibacter antarcticus.</title>
        <authorList>
            <person name="Kim C.S."/>
        </authorList>
    </citation>
    <scope>NUCLEOTIDE SEQUENCE [LARGE SCALE GENOMIC DNA]</scope>
    <source>
        <strain evidence="3 4">02-257</strain>
    </source>
</reference>
<dbReference type="Proteomes" id="UP001056035">
    <property type="component" value="Chromosome"/>
</dbReference>
<dbReference type="InterPro" id="IPR052336">
    <property type="entry name" value="MlaD_Phospholipid_Transporter"/>
</dbReference>
<proteinExistence type="predicted"/>
<sequence>MTSRHHRTAARERRLLPLLGGTTLLAVALLVLVAFRANSGLPFASGYEVTVEVPDAQRLVANDAVRIAGIRVGRVAAVTAVARPGASPRARIRLRLQPDVGPLPVDTAVRLRQASVLGASYVAVTPGTSRRTVPDGGRLAAARATGSVQLTDLLDVFDRQTAASITRTSRQSAAGLAGRGFPLGATIGHLGPTLGSLSRVSAALAAPATRLEPLIGSYRTLMREVSGVRGELTGLLEGGGTTFGTLAGEPRSLRRLFDVAPSTELAVSSNFARLGPTLTSLNRTVSILRPAGPLLQPSLQETGRALGAGLPLLQRLPATARRLRATLATLRRLALRPSAAGSLRRGADVAAALGTTLDVLTPAQVTCNVISLWGENFANGFGSLGFNDGPSAASVFLTHLGASNEMLQNAKPSPNVAINNNPHETSDECESGNEPYQGRQAIGNPAGLQSTATRRTRPPAGTLERARSVGLITPDEVTP</sequence>
<evidence type="ECO:0000313" key="3">
    <source>
        <dbReference type="EMBL" id="UTI66729.1"/>
    </source>
</evidence>
<keyword evidence="4" id="KW-1185">Reference proteome</keyword>
<feature type="domain" description="Mce/MlaD" evidence="2">
    <location>
        <begin position="46"/>
        <end position="127"/>
    </location>
</feature>
<accession>A0ABY5E1N1</accession>
<evidence type="ECO:0000259" key="2">
    <source>
        <dbReference type="Pfam" id="PF02470"/>
    </source>
</evidence>
<dbReference type="RefSeq" id="WP_254573395.1">
    <property type="nucleotide sequence ID" value="NZ_CP098502.1"/>
</dbReference>